<dbReference type="GO" id="GO:0032993">
    <property type="term" value="C:protein-DNA complex"/>
    <property type="evidence" value="ECO:0007669"/>
    <property type="project" value="TreeGrafter"/>
</dbReference>
<feature type="domain" description="HhH-GPD" evidence="4">
    <location>
        <begin position="42"/>
        <end position="195"/>
    </location>
</feature>
<evidence type="ECO:0000259" key="4">
    <source>
        <dbReference type="SMART" id="SM00478"/>
    </source>
</evidence>
<dbReference type="Gene3D" id="1.10.1670.40">
    <property type="match status" value="1"/>
</dbReference>
<dbReference type="SUPFAM" id="SSF48150">
    <property type="entry name" value="DNA-glycosylase"/>
    <property type="match status" value="1"/>
</dbReference>
<reference evidence="5" key="1">
    <citation type="submission" date="2021-02" db="EMBL/GenBank/DDBJ databases">
        <authorList>
            <person name="Han P."/>
        </authorList>
    </citation>
    <scope>NUCLEOTIDE SEQUENCE</scope>
    <source>
        <strain evidence="5">Candidatus Nitrosotenuis uzonensis 5A</strain>
    </source>
</reference>
<name>A0A812F0I5_9ARCH</name>
<dbReference type="EC" id="3.2.2.21" evidence="5"/>
<keyword evidence="5" id="KW-0378">Hydrolase</keyword>
<comment type="caution">
    <text evidence="5">The sequence shown here is derived from an EMBL/GenBank/DDBJ whole genome shotgun (WGS) entry which is preliminary data.</text>
</comment>
<dbReference type="InterPro" id="IPR051912">
    <property type="entry name" value="Alkylbase_DNA_Glycosylase/TA"/>
</dbReference>
<evidence type="ECO:0000256" key="1">
    <source>
        <dbReference type="ARBA" id="ARBA00010817"/>
    </source>
</evidence>
<dbReference type="InterPro" id="IPR003265">
    <property type="entry name" value="HhH-GPD_domain"/>
</dbReference>
<evidence type="ECO:0000256" key="2">
    <source>
        <dbReference type="ARBA" id="ARBA00022763"/>
    </source>
</evidence>
<dbReference type="GO" id="GO:0008725">
    <property type="term" value="F:DNA-3-methyladenine glycosylase activity"/>
    <property type="evidence" value="ECO:0007669"/>
    <property type="project" value="TreeGrafter"/>
</dbReference>
<dbReference type="CDD" id="cd00056">
    <property type="entry name" value="ENDO3c"/>
    <property type="match status" value="1"/>
</dbReference>
<organism evidence="5 6">
    <name type="scientific">Candidatus Nitrosotenuis uzonensis</name>
    <dbReference type="NCBI Taxonomy" id="1407055"/>
    <lineage>
        <taxon>Archaea</taxon>
        <taxon>Nitrososphaerota</taxon>
        <taxon>Candidatus Nitrosotenuis</taxon>
    </lineage>
</organism>
<dbReference type="FunFam" id="1.10.340.30:FF:000004">
    <property type="entry name" value="DNA-3-methyladenine glycosylase II"/>
    <property type="match status" value="1"/>
</dbReference>
<dbReference type="EMBL" id="CAJNAQ010000002">
    <property type="protein sequence ID" value="CAE6489135.1"/>
    <property type="molecule type" value="Genomic_DNA"/>
</dbReference>
<dbReference type="Proteomes" id="UP000655759">
    <property type="component" value="Unassembled WGS sequence"/>
</dbReference>
<proteinExistence type="inferred from homology"/>
<dbReference type="Pfam" id="PF00730">
    <property type="entry name" value="HhH-GPD"/>
    <property type="match status" value="1"/>
</dbReference>
<accession>A0A812F0I5</accession>
<evidence type="ECO:0000313" key="6">
    <source>
        <dbReference type="Proteomes" id="UP000655759"/>
    </source>
</evidence>
<dbReference type="PANTHER" id="PTHR43003:SF5">
    <property type="entry name" value="DNA-3-METHYLADENINE GLYCOSYLASE"/>
    <property type="match status" value="1"/>
</dbReference>
<keyword evidence="5" id="KW-0326">Glycosidase</keyword>
<keyword evidence="2" id="KW-0227">DNA damage</keyword>
<dbReference type="GO" id="GO:0032131">
    <property type="term" value="F:alkylated DNA binding"/>
    <property type="evidence" value="ECO:0007669"/>
    <property type="project" value="TreeGrafter"/>
</dbReference>
<dbReference type="SMART" id="SM00478">
    <property type="entry name" value="ENDO3c"/>
    <property type="match status" value="1"/>
</dbReference>
<evidence type="ECO:0000313" key="5">
    <source>
        <dbReference type="EMBL" id="CAE6489135.1"/>
    </source>
</evidence>
<sequence length="200" mass="23070">MPHRAIKFLKKDPKLANIIESVGTYKISLIENPYESLVEAIITQQLSGKAAESISSRFRSLYKKYPKPSDVLKTPDSKLQKAGLSKMKISYIKDLSNRIEAKELRLKALHEMSDDQVVAELTKVKGIGRWTAEMFLIFSLGREDVLPVGDLGLKKGIQRLYSLKEIPEEKQVEELAERWRPYRTVATWYLWKSLKQFDKI</sequence>
<comment type="similarity">
    <text evidence="1">Belongs to the alkylbase DNA glycosidase AlkA family.</text>
</comment>
<gene>
    <name evidence="5" type="ORF">NUZ5A_20571</name>
</gene>
<evidence type="ECO:0000256" key="3">
    <source>
        <dbReference type="ARBA" id="ARBA00023204"/>
    </source>
</evidence>
<dbReference type="RefSeq" id="WP_205098437.1">
    <property type="nucleotide sequence ID" value="NZ_CAJNAQ010000002.1"/>
</dbReference>
<keyword evidence="3" id="KW-0234">DNA repair</keyword>
<dbReference type="GO" id="GO:0006285">
    <property type="term" value="P:base-excision repair, AP site formation"/>
    <property type="evidence" value="ECO:0007669"/>
    <property type="project" value="TreeGrafter"/>
</dbReference>
<dbReference type="AlphaFoldDB" id="A0A812F0I5"/>
<protein>
    <submittedName>
        <fullName evidence="5">3-methyladenine DNA glycosylase/8-oxoguanine DNA glycosylase</fullName>
        <ecNumber evidence="5">3.2.2.21</ecNumber>
    </submittedName>
</protein>
<dbReference type="InterPro" id="IPR011257">
    <property type="entry name" value="DNA_glycosylase"/>
</dbReference>
<dbReference type="PANTHER" id="PTHR43003">
    <property type="entry name" value="DNA-3-METHYLADENINE GLYCOSYLASE"/>
    <property type="match status" value="1"/>
</dbReference>
<dbReference type="GO" id="GO:0006307">
    <property type="term" value="P:DNA alkylation repair"/>
    <property type="evidence" value="ECO:0007669"/>
    <property type="project" value="TreeGrafter"/>
</dbReference>
<dbReference type="GO" id="GO:0043916">
    <property type="term" value="F:DNA-7-methylguanine glycosylase activity"/>
    <property type="evidence" value="ECO:0007669"/>
    <property type="project" value="TreeGrafter"/>
</dbReference>
<dbReference type="Gene3D" id="1.10.340.30">
    <property type="entry name" value="Hypothetical protein, domain 2"/>
    <property type="match status" value="1"/>
</dbReference>